<dbReference type="AlphaFoldDB" id="A0AA35WRY8"/>
<accession>A0AA35WRY8</accession>
<reference evidence="1" key="1">
    <citation type="submission" date="2023-03" db="EMBL/GenBank/DDBJ databases">
        <authorList>
            <person name="Steffen K."/>
            <person name="Cardenas P."/>
        </authorList>
    </citation>
    <scope>NUCLEOTIDE SEQUENCE</scope>
</reference>
<sequence>MAMINTEADFLRALSEHPEWKASVRAQILGEELLQLPVQFQAFVQQQQQFNDRMQEFVEQQREFNDQQRRFNDRFEARMDRIEGDISVVKGGHARSRGVDAAPAIADDLGLEYIRTVPRAELVAIARALIDADITAGDRRSFRDADLIIEAASGAEAVYVAVEMSYTADRRDFDRAERYARYLAQYTGGPAHAAVASVRNDHELQSLIDAGDIHWHQLAERDLQAA</sequence>
<proteinExistence type="predicted"/>
<dbReference type="EMBL" id="CASHTH010002552">
    <property type="protein sequence ID" value="CAI8031598.1"/>
    <property type="molecule type" value="Genomic_DNA"/>
</dbReference>
<name>A0AA35WRY8_GEOBA</name>
<organism evidence="1 2">
    <name type="scientific">Geodia barretti</name>
    <name type="common">Barrett's horny sponge</name>
    <dbReference type="NCBI Taxonomy" id="519541"/>
    <lineage>
        <taxon>Eukaryota</taxon>
        <taxon>Metazoa</taxon>
        <taxon>Porifera</taxon>
        <taxon>Demospongiae</taxon>
        <taxon>Heteroscleromorpha</taxon>
        <taxon>Tetractinellida</taxon>
        <taxon>Astrophorina</taxon>
        <taxon>Geodiidae</taxon>
        <taxon>Geodia</taxon>
    </lineage>
</organism>
<dbReference type="Proteomes" id="UP001174909">
    <property type="component" value="Unassembled WGS sequence"/>
</dbReference>
<keyword evidence="2" id="KW-1185">Reference proteome</keyword>
<gene>
    <name evidence="1" type="ORF">GBAR_LOCUS17933</name>
</gene>
<comment type="caution">
    <text evidence="1">The sequence shown here is derived from an EMBL/GenBank/DDBJ whole genome shotgun (WGS) entry which is preliminary data.</text>
</comment>
<evidence type="ECO:0000313" key="1">
    <source>
        <dbReference type="EMBL" id="CAI8031598.1"/>
    </source>
</evidence>
<evidence type="ECO:0000313" key="2">
    <source>
        <dbReference type="Proteomes" id="UP001174909"/>
    </source>
</evidence>
<protein>
    <submittedName>
        <fullName evidence="1">Uncharacterized protein</fullName>
    </submittedName>
</protein>